<dbReference type="Pfam" id="PF03102">
    <property type="entry name" value="NeuB"/>
    <property type="match status" value="1"/>
</dbReference>
<sequence length="352" mass="39323">MKIKHFDIHKHSNVFIIAELSANHNGSLAVALETVRAAKRAGADCIKLQTYTADTITIDSKKEDFLIKGTLWEGRNLYDLYQEAFTPWEWHQAIFEEAERNGLVCFSSPFDKTAVDFLESLQAPAYKIASFEITDIPLIEYTASKGKPIIISTGIATMEDIEMALAACRRVGNNDIALLKCTSSYPAPIDEANMVMVKDFEERFGVIAGLSDHTMGATVPVVATCFGAKIIEKHFILDRTIGGPDASFSMNEQEFTDMVKSVREAEKAMGVVDYELTEKQAKGKDFSRSLYVVKDIKKGEVITEDHVKSIRPGFGLHPKYYHTILGQKVNCDLEKGTRMQLDFITNSINDEK</sequence>
<dbReference type="SMART" id="SM00858">
    <property type="entry name" value="SAF"/>
    <property type="match status" value="1"/>
</dbReference>
<dbReference type="InterPro" id="IPR013974">
    <property type="entry name" value="SAF"/>
</dbReference>
<dbReference type="Proteomes" id="UP001500968">
    <property type="component" value="Unassembled WGS sequence"/>
</dbReference>
<dbReference type="CDD" id="cd11615">
    <property type="entry name" value="SAF_NeuB_like"/>
    <property type="match status" value="1"/>
</dbReference>
<dbReference type="EMBL" id="BAABCR010000014">
    <property type="protein sequence ID" value="GAA4029724.1"/>
    <property type="molecule type" value="Genomic_DNA"/>
</dbReference>
<dbReference type="InterPro" id="IPR013785">
    <property type="entry name" value="Aldolase_TIM"/>
</dbReference>
<dbReference type="InterPro" id="IPR057736">
    <property type="entry name" value="SAF_PseI/NeuA/NeuB"/>
</dbReference>
<protein>
    <submittedName>
        <fullName evidence="2">Pseudaminic acid synthase</fullName>
    </submittedName>
</protein>
<comment type="caution">
    <text evidence="2">The sequence shown here is derived from an EMBL/GenBank/DDBJ whole genome shotgun (WGS) entry which is preliminary data.</text>
</comment>
<dbReference type="PANTHER" id="PTHR42966">
    <property type="entry name" value="N-ACETYLNEURAMINATE SYNTHASE"/>
    <property type="match status" value="1"/>
</dbReference>
<keyword evidence="3" id="KW-1185">Reference proteome</keyword>
<dbReference type="Pfam" id="PF08666">
    <property type="entry name" value="SAF"/>
    <property type="match status" value="1"/>
</dbReference>
<dbReference type="SUPFAM" id="SSF51269">
    <property type="entry name" value="AFP III-like domain"/>
    <property type="match status" value="1"/>
</dbReference>
<dbReference type="InterPro" id="IPR036732">
    <property type="entry name" value="AFP_Neu5c_C_sf"/>
</dbReference>
<evidence type="ECO:0000313" key="2">
    <source>
        <dbReference type="EMBL" id="GAA4029724.1"/>
    </source>
</evidence>
<name>A0ABP7TQJ7_9FLAO</name>
<dbReference type="Gene3D" id="3.90.1210.10">
    <property type="entry name" value="Antifreeze-like/N-acetylneuraminic acid synthase C-terminal domain"/>
    <property type="match status" value="1"/>
</dbReference>
<organism evidence="2 3">
    <name type="scientific">Flavobacterium cheonhonense</name>
    <dbReference type="NCBI Taxonomy" id="706185"/>
    <lineage>
        <taxon>Bacteria</taxon>
        <taxon>Pseudomonadati</taxon>
        <taxon>Bacteroidota</taxon>
        <taxon>Flavobacteriia</taxon>
        <taxon>Flavobacteriales</taxon>
        <taxon>Flavobacteriaceae</taxon>
        <taxon>Flavobacterium</taxon>
    </lineage>
</organism>
<dbReference type="SUPFAM" id="SSF51569">
    <property type="entry name" value="Aldolase"/>
    <property type="match status" value="1"/>
</dbReference>
<proteinExistence type="predicted"/>
<feature type="domain" description="AFP-like" evidence="1">
    <location>
        <begin position="289"/>
        <end position="347"/>
    </location>
</feature>
<dbReference type="InterPro" id="IPR013132">
    <property type="entry name" value="PseI/NeuA/B-like_N"/>
</dbReference>
<evidence type="ECO:0000259" key="1">
    <source>
        <dbReference type="PROSITE" id="PS50844"/>
    </source>
</evidence>
<dbReference type="InterPro" id="IPR051690">
    <property type="entry name" value="PseI-like"/>
</dbReference>
<gene>
    <name evidence="2" type="primary">pseI</name>
    <name evidence="2" type="ORF">GCM10022386_11890</name>
</gene>
<dbReference type="Gene3D" id="3.20.20.70">
    <property type="entry name" value="Aldolase class I"/>
    <property type="match status" value="1"/>
</dbReference>
<accession>A0ABP7TQJ7</accession>
<dbReference type="InterPro" id="IPR006190">
    <property type="entry name" value="SAF_AFP_Neu5Ac"/>
</dbReference>
<reference evidence="3" key="1">
    <citation type="journal article" date="2019" name="Int. J. Syst. Evol. Microbiol.">
        <title>The Global Catalogue of Microorganisms (GCM) 10K type strain sequencing project: providing services to taxonomists for standard genome sequencing and annotation.</title>
        <authorList>
            <consortium name="The Broad Institute Genomics Platform"/>
            <consortium name="The Broad Institute Genome Sequencing Center for Infectious Disease"/>
            <person name="Wu L."/>
            <person name="Ma J."/>
        </authorList>
    </citation>
    <scope>NUCLEOTIDE SEQUENCE [LARGE SCALE GENOMIC DNA]</scope>
    <source>
        <strain evidence="3">JCM 17064</strain>
    </source>
</reference>
<dbReference type="RefSeq" id="WP_324691437.1">
    <property type="nucleotide sequence ID" value="NZ_BAABCR010000014.1"/>
</dbReference>
<dbReference type="PROSITE" id="PS50844">
    <property type="entry name" value="AFP_LIKE"/>
    <property type="match status" value="1"/>
</dbReference>
<dbReference type="NCBIfam" id="TIGR03586">
    <property type="entry name" value="PseI"/>
    <property type="match status" value="1"/>
</dbReference>
<dbReference type="PANTHER" id="PTHR42966:SF2">
    <property type="entry name" value="PSEUDAMINIC ACID SYNTHASE"/>
    <property type="match status" value="1"/>
</dbReference>
<dbReference type="InterPro" id="IPR020030">
    <property type="entry name" value="Pseudaminic_synth_PseI"/>
</dbReference>
<evidence type="ECO:0000313" key="3">
    <source>
        <dbReference type="Proteomes" id="UP001500968"/>
    </source>
</evidence>